<dbReference type="EMBL" id="JAYDCJ010000001">
    <property type="protein sequence ID" value="MEA1079532.1"/>
    <property type="molecule type" value="Genomic_DNA"/>
</dbReference>
<name>A0ABU5NUW5_9GAMM</name>
<evidence type="ECO:0000313" key="1">
    <source>
        <dbReference type="EMBL" id="MEA1079532.1"/>
    </source>
</evidence>
<comment type="caution">
    <text evidence="1">The sequence shown here is derived from an EMBL/GenBank/DDBJ whole genome shotgun (WGS) entry which is preliminary data.</text>
</comment>
<proteinExistence type="predicted"/>
<evidence type="ECO:0000313" key="2">
    <source>
        <dbReference type="Proteomes" id="UP001305746"/>
    </source>
</evidence>
<dbReference type="Proteomes" id="UP001305746">
    <property type="component" value="Unassembled WGS sequence"/>
</dbReference>
<organism evidence="1 2">
    <name type="scientific">Marinobacter qingdaonensis</name>
    <dbReference type="NCBI Taxonomy" id="3108486"/>
    <lineage>
        <taxon>Bacteria</taxon>
        <taxon>Pseudomonadati</taxon>
        <taxon>Pseudomonadota</taxon>
        <taxon>Gammaproteobacteria</taxon>
        <taxon>Pseudomonadales</taxon>
        <taxon>Marinobacteraceae</taxon>
        <taxon>Marinobacter</taxon>
    </lineage>
</organism>
<protein>
    <recommendedName>
        <fullName evidence="3">Carboxypeptidase regulatory-like domain-containing protein</fullName>
    </recommendedName>
</protein>
<evidence type="ECO:0008006" key="3">
    <source>
        <dbReference type="Google" id="ProtNLM"/>
    </source>
</evidence>
<keyword evidence="2" id="KW-1185">Reference proteome</keyword>
<reference evidence="1 2" key="1">
    <citation type="submission" date="2023-12" db="EMBL/GenBank/DDBJ databases">
        <title>Marinobacter qingdaonensis sp. nov., isolated from the intertidal sediment of Qingdao, PR China.</title>
        <authorList>
            <person name="Li Y."/>
        </authorList>
    </citation>
    <scope>NUCLEOTIDE SEQUENCE [LARGE SCALE GENOMIC DNA]</scope>
    <source>
        <strain evidence="1 2">ASW11-75</strain>
    </source>
</reference>
<sequence length="443" mass="47768">MSAVAFYRDQELAERIYSQIFLSADPKVTSLEVIDGVGLPSAGVTIDGTGDTVSISFSGGSASTQVTADGEYVLDVSPGVFCVVKVTDYANLGATSSQMTGGFGSVKNALFSDITAQEATDGDVETKSLYVKNIGDAINEFRLYLTPSNSGESYRIDGAAHNSVESAKVVTNFAAGEVRSFSINRIVDSNKALTATSLTSAEICYEAHYASAAVASSKQTFSFSVESRIYEIDPGFEKRVTYHCVITTEVSDIEIPLQSFSSRSRVDLVGYEVPSFFVFGKDASARAEEIQSDIDSGRIKGAPIYKQITNLSLQSPAFHQLSKLAEDQLVRIYRRVLLFSGATNETEICRGLISQIQINENPSSSSLQIAAVEEIDAPETQRNSKLPAVISASGTLGGGLTIRMMPHDMRPTDRVYYRATSYEVEQVALIVNESSSSMELRCG</sequence>
<accession>A0ABU5NUW5</accession>
<gene>
    <name evidence="1" type="ORF">U5822_02550</name>
</gene>
<dbReference type="RefSeq" id="WP_322854052.1">
    <property type="nucleotide sequence ID" value="NZ_JAYDCJ010000001.1"/>
</dbReference>